<comment type="caution">
    <text evidence="6">The sequence shown here is derived from an EMBL/GenBank/DDBJ whole genome shotgun (WGS) entry which is preliminary data.</text>
</comment>
<evidence type="ECO:0000259" key="5">
    <source>
        <dbReference type="Pfam" id="PF10475"/>
    </source>
</evidence>
<dbReference type="Proteomes" id="UP000288716">
    <property type="component" value="Unassembled WGS sequence"/>
</dbReference>
<sequence length="826" mass="95933">MDEDLQDLCSVFYLPCEGENCFSASDHILLNLPEELNLEYITEQKTKLKKQLIVVSKRMSDLILANQKSYSEELQRVTDLQNCLSDTIKMTTKARKTMDVVKQSLSVTSISMIASYKRREILKSLLNSLLTIKTLQETDIRLRELIDDDRNYSKAIQLCLECQNVVNNLKHYKCVSEFSTKLMDTIEMTEELIDATLAKMCTAFNEETYSKLQNAYKLLGKTQPSIDQLLMHFASAIYDKAFAIVLGYVELCTSTGTNFKKMSYNELCSFVNSECFIPCFTSLNKALWHILLNYKRILNWHYSNDVEEVASSSLETDGEESSESLNRKYEIQKLEHGSARIWQEVQQKLKILLLNHELHEYSFDEFLAVLSTARRMIDIGIEFCGNKSDELEETLRRQSVNYFKHYHRIRMDEFKMFLENEIWQICPVKLNFEFKHLQEFQFLREQYKYNYGIHSPLNSPEKQSSYTFFTNERLVNVNSTWTPFHSIQAPDENNANHSEECNDDDLKNDVYIEDVNEELKGNSIDLNEKHATDEGHIATNTTLSVLRLIGKYMQIMCILNPISFDVLLCIFQLFDYYFYTVFKLFGEEITKLSDSCLSSKLKATLSRINDSLILRNNGKDDPSKFEAPVLSPMVQLFSKERLSGLPERAIGTVNVTEDLRSPVYMLVAAKSIDYENILTSMTLVRWDVKEIMSQHNTYVDVLLRELQIFALRLNECNEIISVRLPKEAITIIWEQTLKLANRTFVEGFANAKQCTPEGRALMQLDYQQFLTKVEAIASIKPIPERELVEEYIKAYYLRESALEQWIKNKTEYTNKQLIALINLVTS</sequence>
<keyword evidence="1" id="KW-0813">Transport</keyword>
<dbReference type="GO" id="GO:0032456">
    <property type="term" value="P:endocytic recycling"/>
    <property type="evidence" value="ECO:0007669"/>
    <property type="project" value="InterPro"/>
</dbReference>
<dbReference type="VEuPathDB" id="VectorBase:LDEU007717"/>
<name>A0A443S9W3_9ACAR</name>
<dbReference type="InterPro" id="IPR019515">
    <property type="entry name" value="VPS54_N"/>
</dbReference>
<feature type="non-terminal residue" evidence="6">
    <location>
        <position position="826"/>
    </location>
</feature>
<dbReference type="PANTHER" id="PTHR13258:SF0">
    <property type="entry name" value="SYNDETIN"/>
    <property type="match status" value="1"/>
</dbReference>
<feature type="domain" description="Vacuolar protein sorting-associated protein 54 N-terminal" evidence="5">
    <location>
        <begin position="21"/>
        <end position="300"/>
    </location>
</feature>
<dbReference type="PANTHER" id="PTHR13258">
    <property type="entry name" value="SYNDETIN"/>
    <property type="match status" value="1"/>
</dbReference>
<dbReference type="AlphaFoldDB" id="A0A443S9W3"/>
<evidence type="ECO:0000259" key="4">
    <source>
        <dbReference type="Pfam" id="PF10474"/>
    </source>
</evidence>
<organism evidence="6 7">
    <name type="scientific">Leptotrombidium deliense</name>
    <dbReference type="NCBI Taxonomy" id="299467"/>
    <lineage>
        <taxon>Eukaryota</taxon>
        <taxon>Metazoa</taxon>
        <taxon>Ecdysozoa</taxon>
        <taxon>Arthropoda</taxon>
        <taxon>Chelicerata</taxon>
        <taxon>Arachnida</taxon>
        <taxon>Acari</taxon>
        <taxon>Acariformes</taxon>
        <taxon>Trombidiformes</taxon>
        <taxon>Prostigmata</taxon>
        <taxon>Anystina</taxon>
        <taxon>Parasitengona</taxon>
        <taxon>Trombiculoidea</taxon>
        <taxon>Trombiculidae</taxon>
        <taxon>Leptotrombidium</taxon>
    </lineage>
</organism>
<dbReference type="InterPro" id="IPR040047">
    <property type="entry name" value="VPS50"/>
</dbReference>
<reference evidence="6 7" key="1">
    <citation type="journal article" date="2018" name="Gigascience">
        <title>Genomes of trombidid mites reveal novel predicted allergens and laterally-transferred genes associated with secondary metabolism.</title>
        <authorList>
            <person name="Dong X."/>
            <person name="Chaisiri K."/>
            <person name="Xia D."/>
            <person name="Armstrong S.D."/>
            <person name="Fang Y."/>
            <person name="Donnelly M.J."/>
            <person name="Kadowaki T."/>
            <person name="McGarry J.W."/>
            <person name="Darby A.C."/>
            <person name="Makepeace B.L."/>
        </authorList>
    </citation>
    <scope>NUCLEOTIDE SEQUENCE [LARGE SCALE GENOMIC DNA]</scope>
    <source>
        <strain evidence="6">UoL-UT</strain>
    </source>
</reference>
<evidence type="ECO:0000313" key="6">
    <source>
        <dbReference type="EMBL" id="RWS24323.1"/>
    </source>
</evidence>
<dbReference type="EMBL" id="NCKV01005025">
    <property type="protein sequence ID" value="RWS24323.1"/>
    <property type="molecule type" value="Genomic_DNA"/>
</dbReference>
<accession>A0A443S9W3</accession>
<dbReference type="InterPro" id="IPR019514">
    <property type="entry name" value="Syndetin_C"/>
</dbReference>
<keyword evidence="2" id="KW-0653">Protein transport</keyword>
<evidence type="ECO:0000313" key="7">
    <source>
        <dbReference type="Proteomes" id="UP000288716"/>
    </source>
</evidence>
<dbReference type="GO" id="GO:0000149">
    <property type="term" value="F:SNARE binding"/>
    <property type="evidence" value="ECO:0007669"/>
    <property type="project" value="TreeGrafter"/>
</dbReference>
<dbReference type="OrthoDB" id="10263345at2759"/>
<evidence type="ECO:0000256" key="2">
    <source>
        <dbReference type="ARBA" id="ARBA00022927"/>
    </source>
</evidence>
<gene>
    <name evidence="6" type="ORF">B4U80_03778</name>
</gene>
<evidence type="ECO:0000256" key="3">
    <source>
        <dbReference type="ARBA" id="ARBA00023054"/>
    </source>
</evidence>
<keyword evidence="3" id="KW-0175">Coiled coil</keyword>
<keyword evidence="7" id="KW-1185">Reference proteome</keyword>
<dbReference type="Pfam" id="PF10475">
    <property type="entry name" value="Vps54_N"/>
    <property type="match status" value="1"/>
</dbReference>
<evidence type="ECO:0000256" key="1">
    <source>
        <dbReference type="ARBA" id="ARBA00022448"/>
    </source>
</evidence>
<dbReference type="GO" id="GO:0015031">
    <property type="term" value="P:protein transport"/>
    <property type="evidence" value="ECO:0007669"/>
    <property type="project" value="UniProtKB-KW"/>
</dbReference>
<feature type="domain" description="Syndetin C-terminal" evidence="4">
    <location>
        <begin position="652"/>
        <end position="824"/>
    </location>
</feature>
<protein>
    <submittedName>
        <fullName evidence="6">Syndetin-like protein</fullName>
    </submittedName>
</protein>
<dbReference type="Pfam" id="PF10474">
    <property type="entry name" value="Syndetin_C"/>
    <property type="match status" value="1"/>
</dbReference>
<proteinExistence type="predicted"/>
<dbReference type="GO" id="GO:1990745">
    <property type="term" value="C:EARP complex"/>
    <property type="evidence" value="ECO:0007669"/>
    <property type="project" value="InterPro"/>
</dbReference>
<dbReference type="GO" id="GO:0042147">
    <property type="term" value="P:retrograde transport, endosome to Golgi"/>
    <property type="evidence" value="ECO:0007669"/>
    <property type="project" value="InterPro"/>
</dbReference>
<dbReference type="GO" id="GO:0005829">
    <property type="term" value="C:cytosol"/>
    <property type="evidence" value="ECO:0007669"/>
    <property type="project" value="GOC"/>
</dbReference>
<dbReference type="STRING" id="299467.A0A443S9W3"/>